<protein>
    <submittedName>
        <fullName evidence="2">Uncharacterized protein</fullName>
    </submittedName>
</protein>
<sequence>MKNSLKLSLKSRIQKTLRTVFKLIAYGVSGVLYVLGHLHGVFIILACVSSLLWNFYSVLWIGESIAVTCRNTDSIRVDCTIKYRALLRESEQQIKNVQGIKVDSYTSSSESGNTTTYEVSLQSLGSDRLIKKYSNQSDPEIKALQRLNSFIENPETHMTIPLRYHLWKSLVIFLFLLPFMFAIFVPVFAGLLSLFQSFNSALKKSERIY</sequence>
<evidence type="ECO:0000256" key="1">
    <source>
        <dbReference type="SAM" id="Phobius"/>
    </source>
</evidence>
<proteinExistence type="predicted"/>
<feature type="transmembrane region" description="Helical" evidence="1">
    <location>
        <begin position="170"/>
        <end position="195"/>
    </location>
</feature>
<organism evidence="2 3">
    <name type="scientific">Drouetiella hepatica Uher 2000/2452</name>
    <dbReference type="NCBI Taxonomy" id="904376"/>
    <lineage>
        <taxon>Bacteria</taxon>
        <taxon>Bacillati</taxon>
        <taxon>Cyanobacteriota</taxon>
        <taxon>Cyanophyceae</taxon>
        <taxon>Oculatellales</taxon>
        <taxon>Oculatellaceae</taxon>
        <taxon>Drouetiella</taxon>
    </lineage>
</organism>
<dbReference type="AlphaFoldDB" id="A0A951QFL2"/>
<feature type="transmembrane region" description="Helical" evidence="1">
    <location>
        <begin position="42"/>
        <end position="61"/>
    </location>
</feature>
<feature type="transmembrane region" description="Helical" evidence="1">
    <location>
        <begin position="20"/>
        <end position="36"/>
    </location>
</feature>
<name>A0A951QFL2_9CYAN</name>
<evidence type="ECO:0000313" key="3">
    <source>
        <dbReference type="Proteomes" id="UP000757435"/>
    </source>
</evidence>
<keyword evidence="1" id="KW-1133">Transmembrane helix</keyword>
<keyword evidence="1" id="KW-0472">Membrane</keyword>
<reference evidence="2" key="1">
    <citation type="submission" date="2021-05" db="EMBL/GenBank/DDBJ databases">
        <authorList>
            <person name="Pietrasiak N."/>
            <person name="Ward R."/>
            <person name="Stajich J.E."/>
            <person name="Kurbessoian T."/>
        </authorList>
    </citation>
    <scope>NUCLEOTIDE SEQUENCE</scope>
    <source>
        <strain evidence="2">UHER 2000/2452</strain>
    </source>
</reference>
<gene>
    <name evidence="2" type="ORF">KME15_23740</name>
</gene>
<accession>A0A951QFL2</accession>
<comment type="caution">
    <text evidence="2">The sequence shown here is derived from an EMBL/GenBank/DDBJ whole genome shotgun (WGS) entry which is preliminary data.</text>
</comment>
<reference evidence="2" key="2">
    <citation type="journal article" date="2022" name="Microbiol. Resour. Announc.">
        <title>Metagenome Sequencing to Explore Phylogenomics of Terrestrial Cyanobacteria.</title>
        <authorList>
            <person name="Ward R.D."/>
            <person name="Stajich J.E."/>
            <person name="Johansen J.R."/>
            <person name="Huntemann M."/>
            <person name="Clum A."/>
            <person name="Foster B."/>
            <person name="Foster B."/>
            <person name="Roux S."/>
            <person name="Palaniappan K."/>
            <person name="Varghese N."/>
            <person name="Mukherjee S."/>
            <person name="Reddy T.B.K."/>
            <person name="Daum C."/>
            <person name="Copeland A."/>
            <person name="Chen I.A."/>
            <person name="Ivanova N.N."/>
            <person name="Kyrpides N.C."/>
            <person name="Shapiro N."/>
            <person name="Eloe-Fadrosh E.A."/>
            <person name="Pietrasiak N."/>
        </authorList>
    </citation>
    <scope>NUCLEOTIDE SEQUENCE</scope>
    <source>
        <strain evidence="2">UHER 2000/2452</strain>
    </source>
</reference>
<keyword evidence="1" id="KW-0812">Transmembrane</keyword>
<evidence type="ECO:0000313" key="2">
    <source>
        <dbReference type="EMBL" id="MBW4661694.1"/>
    </source>
</evidence>
<dbReference type="Proteomes" id="UP000757435">
    <property type="component" value="Unassembled WGS sequence"/>
</dbReference>
<dbReference type="EMBL" id="JAHHHD010000043">
    <property type="protein sequence ID" value="MBW4661694.1"/>
    <property type="molecule type" value="Genomic_DNA"/>
</dbReference>